<evidence type="ECO:0000313" key="2">
    <source>
        <dbReference type="EMBL" id="JAS23649.1"/>
    </source>
</evidence>
<dbReference type="EMBL" id="GEDC01013649">
    <property type="protein sequence ID" value="JAS23649.1"/>
    <property type="molecule type" value="Transcribed_RNA"/>
</dbReference>
<dbReference type="AlphaFoldDB" id="A0A1B6DD97"/>
<dbReference type="PANTHER" id="PTHR23184:SF9">
    <property type="entry name" value="TETRATRICOPEPTIDE REPEAT PROTEIN 14"/>
    <property type="match status" value="1"/>
</dbReference>
<reference evidence="2" key="1">
    <citation type="submission" date="2015-12" db="EMBL/GenBank/DDBJ databases">
        <title>De novo transcriptome assembly of four potential Pierce s Disease insect vectors from Arizona vineyards.</title>
        <authorList>
            <person name="Tassone E.E."/>
        </authorList>
    </citation>
    <scope>NUCLEOTIDE SEQUENCE</scope>
</reference>
<dbReference type="InterPro" id="IPR039190">
    <property type="entry name" value="TTC14"/>
</dbReference>
<proteinExistence type="predicted"/>
<name>A0A1B6DD97_9HEMI</name>
<dbReference type="PANTHER" id="PTHR23184">
    <property type="entry name" value="TETRATRICOPEPTIDE REPEAT PROTEIN 14"/>
    <property type="match status" value="1"/>
</dbReference>
<sequence>MSELEPQLSSDLIARSLNYHGQMLQKTWESEKSDNLQKMGINNLEFTVYQQRQKYLSFQDRGKRLKLQQFIVKKSNELFDPNVMQIEETRSRPVDSGHFALMPPFGYFLSLDKTSRLQHLFQILKIGDAIISNVTTKNNAGLILKVVCVGLENVYSVDDLNVKAFCPTSKLISAVDKKNQSRSFMVNDLVCCEVLEVIPECEKIICGMSGTYSSIHRARLGLFHPEDFPEPYK</sequence>
<evidence type="ECO:0008006" key="3">
    <source>
        <dbReference type="Google" id="ProtNLM"/>
    </source>
</evidence>
<accession>A0A1B6DD97</accession>
<protein>
    <recommendedName>
        <fullName evidence="3">S1 motif domain-containing protein</fullName>
    </recommendedName>
</protein>
<organism evidence="2">
    <name type="scientific">Clastoptera arizonana</name>
    <name type="common">Arizona spittle bug</name>
    <dbReference type="NCBI Taxonomy" id="38151"/>
    <lineage>
        <taxon>Eukaryota</taxon>
        <taxon>Metazoa</taxon>
        <taxon>Ecdysozoa</taxon>
        <taxon>Arthropoda</taxon>
        <taxon>Hexapoda</taxon>
        <taxon>Insecta</taxon>
        <taxon>Pterygota</taxon>
        <taxon>Neoptera</taxon>
        <taxon>Paraneoptera</taxon>
        <taxon>Hemiptera</taxon>
        <taxon>Auchenorrhyncha</taxon>
        <taxon>Cercopoidea</taxon>
        <taxon>Clastopteridae</taxon>
        <taxon>Clastoptera</taxon>
    </lineage>
</organism>
<gene>
    <name evidence="2" type="ORF">g.25434</name>
    <name evidence="1" type="ORF">g.25438</name>
</gene>
<evidence type="ECO:0000313" key="1">
    <source>
        <dbReference type="EMBL" id="JAS07871.1"/>
    </source>
</evidence>
<dbReference type="EMBL" id="GEDC01029427">
    <property type="protein sequence ID" value="JAS07871.1"/>
    <property type="molecule type" value="Transcribed_RNA"/>
</dbReference>